<name>A0ABU1N1B1_9CAUL</name>
<dbReference type="SUPFAM" id="SSF56954">
    <property type="entry name" value="Outer membrane efflux proteins (OEP)"/>
    <property type="match status" value="1"/>
</dbReference>
<dbReference type="InterPro" id="IPR010130">
    <property type="entry name" value="T1SS_OMP_TolC"/>
</dbReference>
<dbReference type="Pfam" id="PF02321">
    <property type="entry name" value="OEP"/>
    <property type="match status" value="2"/>
</dbReference>
<dbReference type="InterPro" id="IPR051906">
    <property type="entry name" value="TolC-like"/>
</dbReference>
<evidence type="ECO:0000256" key="4">
    <source>
        <dbReference type="ARBA" id="ARBA00022452"/>
    </source>
</evidence>
<keyword evidence="7" id="KW-0998">Cell outer membrane</keyword>
<dbReference type="NCBIfam" id="TIGR01844">
    <property type="entry name" value="type_I_sec_TolC"/>
    <property type="match status" value="1"/>
</dbReference>
<evidence type="ECO:0000256" key="2">
    <source>
        <dbReference type="ARBA" id="ARBA00007613"/>
    </source>
</evidence>
<sequence>MRKTLAILLAAGLVAATTTARAETLADAVALAYDGNPQLMAQRAQLRAVQEAYNQALASYGPNASLELARTRSRTDVRGVAVDGTADTNQLSVEQPLYLGGAAHAATNLARAQAASGVESQLQAGQQILQSVIAAYAAVRRDEEGVRIARENVAVLQQQLKDTDARFALYEVTITDRSQAAARLAAAQAQLSAREGQLAQSRGDYLALIGQNPGQLTAQPPIANLPATLEEAFERAEHESHTLRIAIYAEQQSQARVEQAKALYRPTVGLQVQSAETPLSTFDPTNTERVTTAAVVLRQTFPINGLARSRVVAAQAQQQRDRLLIDDARRQTVRSVSLAWNQLAAARVALVARRQEVQAQQIAYDSVKEEQRLGLRTVLDVLNAEQELRDAKFGLIETAYQEYVSSAALLGAMGELRFSDFSPGLVEKDTAPRRAFRVPWTGLLDAVDAIAVREPAPLEQTLSQRAVQPDRVLRLEPAQEPAPEP</sequence>
<keyword evidence="5" id="KW-0812">Transmembrane</keyword>
<dbReference type="EMBL" id="JAVDRL010000008">
    <property type="protein sequence ID" value="MDR6532204.1"/>
    <property type="molecule type" value="Genomic_DNA"/>
</dbReference>
<feature type="signal peptide" evidence="8">
    <location>
        <begin position="1"/>
        <end position="22"/>
    </location>
</feature>
<comment type="caution">
    <text evidence="9">The sequence shown here is derived from an EMBL/GenBank/DDBJ whole genome shotgun (WGS) entry which is preliminary data.</text>
</comment>
<evidence type="ECO:0000256" key="3">
    <source>
        <dbReference type="ARBA" id="ARBA00022448"/>
    </source>
</evidence>
<keyword evidence="4" id="KW-1134">Transmembrane beta strand</keyword>
<feature type="chain" id="PRO_5045528294" evidence="8">
    <location>
        <begin position="23"/>
        <end position="485"/>
    </location>
</feature>
<gene>
    <name evidence="9" type="ORF">J2800_002960</name>
</gene>
<keyword evidence="3" id="KW-0813">Transport</keyword>
<evidence type="ECO:0000256" key="7">
    <source>
        <dbReference type="ARBA" id="ARBA00023237"/>
    </source>
</evidence>
<dbReference type="PANTHER" id="PTHR30026:SF22">
    <property type="entry name" value="OUTER MEMBRANE EFFLUX PROTEIN"/>
    <property type="match status" value="1"/>
</dbReference>
<evidence type="ECO:0000256" key="5">
    <source>
        <dbReference type="ARBA" id="ARBA00022692"/>
    </source>
</evidence>
<proteinExistence type="inferred from homology"/>
<evidence type="ECO:0000313" key="9">
    <source>
        <dbReference type="EMBL" id="MDR6532204.1"/>
    </source>
</evidence>
<evidence type="ECO:0000256" key="8">
    <source>
        <dbReference type="SAM" id="SignalP"/>
    </source>
</evidence>
<organism evidence="9 10">
    <name type="scientific">Caulobacter rhizosphaerae</name>
    <dbReference type="NCBI Taxonomy" id="2010972"/>
    <lineage>
        <taxon>Bacteria</taxon>
        <taxon>Pseudomonadati</taxon>
        <taxon>Pseudomonadota</taxon>
        <taxon>Alphaproteobacteria</taxon>
        <taxon>Caulobacterales</taxon>
        <taxon>Caulobacteraceae</taxon>
        <taxon>Caulobacter</taxon>
    </lineage>
</organism>
<comment type="similarity">
    <text evidence="2">Belongs to the outer membrane factor (OMF) (TC 1.B.17) family.</text>
</comment>
<accession>A0ABU1N1B1</accession>
<dbReference type="Proteomes" id="UP001262754">
    <property type="component" value="Unassembled WGS sequence"/>
</dbReference>
<dbReference type="PANTHER" id="PTHR30026">
    <property type="entry name" value="OUTER MEMBRANE PROTEIN TOLC"/>
    <property type="match status" value="1"/>
</dbReference>
<dbReference type="InterPro" id="IPR003423">
    <property type="entry name" value="OMP_efflux"/>
</dbReference>
<evidence type="ECO:0000256" key="6">
    <source>
        <dbReference type="ARBA" id="ARBA00023136"/>
    </source>
</evidence>
<evidence type="ECO:0000256" key="1">
    <source>
        <dbReference type="ARBA" id="ARBA00004442"/>
    </source>
</evidence>
<keyword evidence="10" id="KW-1185">Reference proteome</keyword>
<keyword evidence="8" id="KW-0732">Signal</keyword>
<comment type="subcellular location">
    <subcellularLocation>
        <location evidence="1">Cell outer membrane</location>
    </subcellularLocation>
</comment>
<keyword evidence="6" id="KW-0472">Membrane</keyword>
<reference evidence="9 10" key="1">
    <citation type="submission" date="2023-07" db="EMBL/GenBank/DDBJ databases">
        <title>Sorghum-associated microbial communities from plants grown in Nebraska, USA.</title>
        <authorList>
            <person name="Schachtman D."/>
        </authorList>
    </citation>
    <scope>NUCLEOTIDE SEQUENCE [LARGE SCALE GENOMIC DNA]</scope>
    <source>
        <strain evidence="9 10">DS2154</strain>
    </source>
</reference>
<protein>
    <submittedName>
        <fullName evidence="9">Outer membrane protein</fullName>
    </submittedName>
</protein>
<dbReference type="Gene3D" id="1.20.1600.10">
    <property type="entry name" value="Outer membrane efflux proteins (OEP)"/>
    <property type="match status" value="1"/>
</dbReference>
<evidence type="ECO:0000313" key="10">
    <source>
        <dbReference type="Proteomes" id="UP001262754"/>
    </source>
</evidence>